<feature type="compositionally biased region" description="Basic residues" evidence="1">
    <location>
        <begin position="1"/>
        <end position="15"/>
    </location>
</feature>
<dbReference type="Proteomes" id="UP000272706">
    <property type="component" value="Unassembled WGS sequence"/>
</dbReference>
<sequence>MKKQYSKPTLARKGRLSAQTAQQAGSDSQAPE</sequence>
<evidence type="ECO:0000313" key="2">
    <source>
        <dbReference type="EMBL" id="RJT36376.1"/>
    </source>
</evidence>
<gene>
    <name evidence="2" type="ORF">D3227_19980</name>
</gene>
<feature type="compositionally biased region" description="Polar residues" evidence="1">
    <location>
        <begin position="17"/>
        <end position="32"/>
    </location>
</feature>
<protein>
    <submittedName>
        <fullName evidence="2">Putative RiPP</fullName>
    </submittedName>
</protein>
<proteinExistence type="predicted"/>
<comment type="caution">
    <text evidence="2">The sequence shown here is derived from an EMBL/GenBank/DDBJ whole genome shotgun (WGS) entry which is preliminary data.</text>
</comment>
<dbReference type="AlphaFoldDB" id="A0A3A5KYG7"/>
<keyword evidence="3" id="KW-1185">Reference proteome</keyword>
<dbReference type="OrthoDB" id="8097967at2"/>
<organism evidence="2 3">
    <name type="scientific">Mesorhizobium waimense</name>
    <dbReference type="NCBI Taxonomy" id="1300307"/>
    <lineage>
        <taxon>Bacteria</taxon>
        <taxon>Pseudomonadati</taxon>
        <taxon>Pseudomonadota</taxon>
        <taxon>Alphaproteobacteria</taxon>
        <taxon>Hyphomicrobiales</taxon>
        <taxon>Phyllobacteriaceae</taxon>
        <taxon>Mesorhizobium</taxon>
    </lineage>
</organism>
<dbReference type="EMBL" id="QZWZ01000015">
    <property type="protein sequence ID" value="RJT36376.1"/>
    <property type="molecule type" value="Genomic_DNA"/>
</dbReference>
<evidence type="ECO:0000256" key="1">
    <source>
        <dbReference type="SAM" id="MobiDB-lite"/>
    </source>
</evidence>
<evidence type="ECO:0000313" key="3">
    <source>
        <dbReference type="Proteomes" id="UP000272706"/>
    </source>
</evidence>
<accession>A0A3A5KYG7</accession>
<reference evidence="2 3" key="1">
    <citation type="submission" date="2018-09" db="EMBL/GenBank/DDBJ databases">
        <title>Mesorhizobium carmichaelinearum sp. nov. isolated from Carmichaelinea spp. root nodules in New Zealand.</title>
        <authorList>
            <person name="De Meyer S.E."/>
        </authorList>
    </citation>
    <scope>NUCLEOTIDE SEQUENCE [LARGE SCALE GENOMIC DNA]</scope>
    <source>
        <strain evidence="2 3">ICMP19557</strain>
    </source>
</reference>
<name>A0A3A5KYG7_9HYPH</name>
<feature type="region of interest" description="Disordered" evidence="1">
    <location>
        <begin position="1"/>
        <end position="32"/>
    </location>
</feature>